<feature type="compositionally biased region" description="Low complexity" evidence="1">
    <location>
        <begin position="64"/>
        <end position="73"/>
    </location>
</feature>
<dbReference type="AlphaFoldDB" id="Q6IHQ0"/>
<proteinExistence type="predicted"/>
<accession>Q6IHQ0</accession>
<evidence type="ECO:0000313" key="2">
    <source>
        <dbReference type="EMBL" id="DAA03565.1"/>
    </source>
</evidence>
<name>Q6IHQ0_DROME</name>
<reference evidence="2" key="1">
    <citation type="journal article" date="2003" name="Genome Biol.">
        <title>An integrated gene annotation and transcriptional profiling approach towards the full gene content of the Drosophila genome.</title>
        <authorList>
            <person name="Hild M."/>
            <person name="Beckmann B."/>
            <person name="Haas S.A."/>
            <person name="Koch B."/>
            <person name="Solovyev V."/>
            <person name="Busold C."/>
            <person name="Fellenberg K."/>
            <person name="Boutros M."/>
            <person name="Vingron M."/>
            <person name="Sauer F."/>
            <person name="Hoheisel J.D."/>
            <person name="Paro R."/>
        </authorList>
    </citation>
    <scope>NUCLEOTIDE SEQUENCE</scope>
</reference>
<organism evidence="2">
    <name type="scientific">Drosophila melanogaster</name>
    <name type="common">Fruit fly</name>
    <dbReference type="NCBI Taxonomy" id="7227"/>
    <lineage>
        <taxon>Eukaryota</taxon>
        <taxon>Metazoa</taxon>
        <taxon>Ecdysozoa</taxon>
        <taxon>Arthropoda</taxon>
        <taxon>Hexapoda</taxon>
        <taxon>Insecta</taxon>
        <taxon>Pterygota</taxon>
        <taxon>Neoptera</taxon>
        <taxon>Endopterygota</taxon>
        <taxon>Diptera</taxon>
        <taxon>Brachycera</taxon>
        <taxon>Muscomorpha</taxon>
        <taxon>Ephydroidea</taxon>
        <taxon>Drosophilidae</taxon>
        <taxon>Drosophila</taxon>
        <taxon>Sophophora</taxon>
    </lineage>
</organism>
<dbReference type="EMBL" id="BK003366">
    <property type="protein sequence ID" value="DAA03565.1"/>
    <property type="molecule type" value="Genomic_DNA"/>
</dbReference>
<evidence type="ECO:0000256" key="1">
    <source>
        <dbReference type="SAM" id="MobiDB-lite"/>
    </source>
</evidence>
<sequence>MAKLQASGRIQESNGYLHLLSPAGSTPPDDLLGARVPSTREPVAVSSRPASAQVARARSRSRSRSQAQPQAQARSPCSICSSHCWSSQTPLTLQLATITRPSHHLPPDRPTGSPFARCLRRHLAAHLVAASTSTSTCTSTSAQSTSIHIHIPQSSRRGPFHSSPVPAPSLSRFALISGQWSGKVLGSPALASPDLVNYATGDSNLTSPGLISRPFLSRIALGRHRLAPAPSSRSPTHRSPPALLLSFHFNRGALCWFCSIGKRKLEKCSGFVGPLDPSVVAKATWQLGRGLNNRHCRHRRHRVVVFDLDKVAMLLLFQNMTSVQWEATEECLNSGI</sequence>
<feature type="compositionally biased region" description="Low complexity" evidence="1">
    <location>
        <begin position="42"/>
        <end position="56"/>
    </location>
</feature>
<protein>
    <submittedName>
        <fullName evidence="2">HDC01962</fullName>
    </submittedName>
</protein>
<feature type="region of interest" description="Disordered" evidence="1">
    <location>
        <begin position="18"/>
        <end position="73"/>
    </location>
</feature>
<gene>
    <name evidence="2" type="ORF">HDC01962</name>
</gene>